<sequence>MLEERTLLPESTEEVGSLVSKAQGSGNHPRVTFNAPEKSEEEPPHRKLAKLTVKYNRKDLQRWLDLEEWIDTQLQKLYPYQEEEEETDATAAPEPEIDIEDLLDISNEEQESKLQGILQECSKPTEVSRVCEMTIDSDDQESVKSDLWKYINV</sequence>
<dbReference type="AlphaFoldDB" id="A0A803T6V6"/>
<protein>
    <submittedName>
        <fullName evidence="5">Protein phosphatase 1 regulatory inhibitor subunit 14D</fullName>
    </submittedName>
</protein>
<reference evidence="5" key="3">
    <citation type="submission" date="2025-09" db="UniProtKB">
        <authorList>
            <consortium name="Ensembl"/>
        </authorList>
    </citation>
    <scope>IDENTIFICATION</scope>
</reference>
<dbReference type="PANTHER" id="PTHR16188">
    <property type="entry name" value="PROTEIN PHOSPHATASE 1 INHIBITOR POTENTIATED BY PROTEIN KINASE C"/>
    <property type="match status" value="1"/>
</dbReference>
<evidence type="ECO:0000256" key="3">
    <source>
        <dbReference type="ARBA" id="ARBA00023272"/>
    </source>
</evidence>
<organism evidence="5 6">
    <name type="scientific">Anolis carolinensis</name>
    <name type="common">Green anole</name>
    <name type="synonym">American chameleon</name>
    <dbReference type="NCBI Taxonomy" id="28377"/>
    <lineage>
        <taxon>Eukaryota</taxon>
        <taxon>Metazoa</taxon>
        <taxon>Chordata</taxon>
        <taxon>Craniata</taxon>
        <taxon>Vertebrata</taxon>
        <taxon>Euteleostomi</taxon>
        <taxon>Lepidosauria</taxon>
        <taxon>Squamata</taxon>
        <taxon>Bifurcata</taxon>
        <taxon>Unidentata</taxon>
        <taxon>Episquamata</taxon>
        <taxon>Toxicofera</taxon>
        <taxon>Iguania</taxon>
        <taxon>Dactyloidae</taxon>
        <taxon>Anolis</taxon>
    </lineage>
</organism>
<dbReference type="Gene3D" id="1.10.150.220">
    <property type="entry name" value="CPI-17"/>
    <property type="match status" value="1"/>
</dbReference>
<evidence type="ECO:0000256" key="2">
    <source>
        <dbReference type="ARBA" id="ARBA00022553"/>
    </source>
</evidence>
<dbReference type="Proteomes" id="UP000001646">
    <property type="component" value="Unplaced"/>
</dbReference>
<keyword evidence="3" id="KW-0650">Protein phosphatase inhibitor</keyword>
<proteinExistence type="inferred from homology"/>
<evidence type="ECO:0000313" key="5">
    <source>
        <dbReference type="Ensembl" id="ENSACAP00000030946.1"/>
    </source>
</evidence>
<dbReference type="PANTHER" id="PTHR16188:SF13">
    <property type="entry name" value="PROTEIN PHOSPHATASE 1 REGULATORY SUBUNIT 14D"/>
    <property type="match status" value="1"/>
</dbReference>
<dbReference type="GeneTree" id="ENSGT00950000182985"/>
<reference evidence="5" key="2">
    <citation type="submission" date="2025-08" db="UniProtKB">
        <authorList>
            <consortium name="Ensembl"/>
        </authorList>
    </citation>
    <scope>IDENTIFICATION</scope>
</reference>
<dbReference type="InterPro" id="IPR008025">
    <property type="entry name" value="CPI-17"/>
</dbReference>
<evidence type="ECO:0000313" key="6">
    <source>
        <dbReference type="Proteomes" id="UP000001646"/>
    </source>
</evidence>
<reference evidence="5" key="1">
    <citation type="submission" date="2009-12" db="EMBL/GenBank/DDBJ databases">
        <title>The Genome Sequence of Anolis carolinensis (Green Anole Lizard).</title>
        <authorList>
            <consortium name="The Genome Sequencing Platform"/>
            <person name="Di Palma F."/>
            <person name="Alfoldi J."/>
            <person name="Heiman D."/>
            <person name="Young S."/>
            <person name="Grabherr M."/>
            <person name="Johnson J."/>
            <person name="Lander E.S."/>
            <person name="Lindblad-Toh K."/>
        </authorList>
    </citation>
    <scope>NUCLEOTIDE SEQUENCE [LARGE SCALE GENOMIC DNA]</scope>
    <source>
        <strain evidence="5">JBL SC #1</strain>
    </source>
</reference>
<dbReference type="Pfam" id="PF05361">
    <property type="entry name" value="PP1_inhibitor"/>
    <property type="match status" value="1"/>
</dbReference>
<evidence type="ECO:0000256" key="1">
    <source>
        <dbReference type="ARBA" id="ARBA00005483"/>
    </source>
</evidence>
<dbReference type="InterPro" id="IPR036658">
    <property type="entry name" value="CPI-17_sf"/>
</dbReference>
<name>A0A803T6V6_ANOCA</name>
<comment type="similarity">
    <text evidence="1">Belongs to the PP1 inhibitor family.</text>
</comment>
<gene>
    <name evidence="5" type="primary">PPP1R14D</name>
</gene>
<evidence type="ECO:0000256" key="4">
    <source>
        <dbReference type="SAM" id="MobiDB-lite"/>
    </source>
</evidence>
<dbReference type="Ensembl" id="ENSACAT00000057669.1">
    <property type="protein sequence ID" value="ENSACAP00000030946.1"/>
    <property type="gene ID" value="ENSACAG00000003407.4"/>
</dbReference>
<keyword evidence="6" id="KW-1185">Reference proteome</keyword>
<accession>A0A803T6V6</accession>
<dbReference type="SUPFAM" id="SSF81790">
    <property type="entry name" value="Myosin phosphatase inhibitor 17kDa protein, CPI-17"/>
    <property type="match status" value="1"/>
</dbReference>
<dbReference type="Bgee" id="ENSACAG00000003407">
    <property type="expression patterns" value="Expressed in adrenal gland and 5 other cell types or tissues"/>
</dbReference>
<keyword evidence="2" id="KW-0597">Phosphoprotein</keyword>
<dbReference type="GO" id="GO:0005737">
    <property type="term" value="C:cytoplasm"/>
    <property type="evidence" value="ECO:0007669"/>
    <property type="project" value="InterPro"/>
</dbReference>
<feature type="region of interest" description="Disordered" evidence="4">
    <location>
        <begin position="1"/>
        <end position="46"/>
    </location>
</feature>
<dbReference type="InParanoid" id="A0A803T6V6"/>
<dbReference type="GO" id="GO:0004865">
    <property type="term" value="F:protein serine/threonine phosphatase inhibitor activity"/>
    <property type="evidence" value="ECO:0000318"/>
    <property type="project" value="GO_Central"/>
</dbReference>